<dbReference type="EMBL" id="AACS02000002">
    <property type="protein sequence ID" value="EAU80623.2"/>
    <property type="molecule type" value="Genomic_DNA"/>
</dbReference>
<feature type="region of interest" description="Disordered" evidence="1">
    <location>
        <begin position="723"/>
        <end position="747"/>
    </location>
</feature>
<dbReference type="InParanoid" id="A8PGD9"/>
<dbReference type="HOGENOM" id="CLU_027521_0_0_1"/>
<sequence length="747" mass="85508">MEPQSPNENPTLECSGISQLPNELLSEILEPFFCVPDDKFSSTEPVSPFSNYGLPSLPPLMVCKLWYQIGIPLLYETVVIRSPGQAYALSQTLEGKRGIWKNRRGRRAARHGGNSNKRELGHAKYIKKLRLEGWYGSYSASILELCGTGLEVLWMTTSLGSREAPTNYDRGLKAVDPVRAILYNSQLKTGTSKLQKDATSFLKDALESWSRMDSLVVVSHENFENLSELISAIPDTSRLRHLTLGDRYSCQTYGSLWTLLHYYDISKQLKRLTTLRVVDNQRTAIPDDWASHKEARYVELARDTAFVKKIEWVKPPSKDPWDCTLPLPKTWINTMLAEPEVKERGGFLQRVPRSDCEDDPDSELLVCHISKPKAFRRFFSAGRLHYMSRLCLDFSSLPLVSDQKLAETLELSFRRCVNLEEFIALEYWELNNRYSPRYYPARETEHHPVPRPGIRWYTFRTLAEGVGRRLTRLQVPVVVNDADELLQAEGNFFYLLRQLGELKILVVDVQLPRMSGVERVPLRTGPVIVWPDALPNLEHLTFVSWPRAYTTRFLETFSYMSLPSLRRLEFPICGRESFARTDIQCFLAVHGHKIVMLEIDPIIPGLIPDYCPNVVTWRIPTGVLGTVAGFDPRCLESSSEGFVDMKLEIIRLGTIDISQEALDALMGHDFSMMFRLLEIRVEDPAFSWPRNQRDIDKSKWVPLAERLFDIGIRLTDVHGTGWRPRLKNPTATKRSKKKKAITTIASQ</sequence>
<dbReference type="RefSeq" id="XP_001841193.2">
    <property type="nucleotide sequence ID" value="XM_001841141.2"/>
</dbReference>
<gene>
    <name evidence="2" type="ORF">CC1G_10190</name>
</gene>
<dbReference type="OrthoDB" id="2786563at2759"/>
<dbReference type="AlphaFoldDB" id="A8PGD9"/>
<protein>
    <submittedName>
        <fullName evidence="2">Uncharacterized protein</fullName>
    </submittedName>
</protein>
<dbReference type="OMA" id="GWRENDQ"/>
<evidence type="ECO:0000313" key="2">
    <source>
        <dbReference type="EMBL" id="EAU80623.2"/>
    </source>
</evidence>
<dbReference type="VEuPathDB" id="FungiDB:CC1G_10190"/>
<comment type="caution">
    <text evidence="2">The sequence shown here is derived from an EMBL/GenBank/DDBJ whole genome shotgun (WGS) entry which is preliminary data.</text>
</comment>
<dbReference type="GeneID" id="6017870"/>
<accession>A8PGD9</accession>
<proteinExistence type="predicted"/>
<dbReference type="KEGG" id="cci:CC1G_10190"/>
<evidence type="ECO:0000313" key="3">
    <source>
        <dbReference type="Proteomes" id="UP000001861"/>
    </source>
</evidence>
<organism evidence="2 3">
    <name type="scientific">Coprinopsis cinerea (strain Okayama-7 / 130 / ATCC MYA-4618 / FGSC 9003)</name>
    <name type="common">Inky cap fungus</name>
    <name type="synonym">Hormographiella aspergillata</name>
    <dbReference type="NCBI Taxonomy" id="240176"/>
    <lineage>
        <taxon>Eukaryota</taxon>
        <taxon>Fungi</taxon>
        <taxon>Dikarya</taxon>
        <taxon>Basidiomycota</taxon>
        <taxon>Agaricomycotina</taxon>
        <taxon>Agaricomycetes</taxon>
        <taxon>Agaricomycetidae</taxon>
        <taxon>Agaricales</taxon>
        <taxon>Agaricineae</taxon>
        <taxon>Psathyrellaceae</taxon>
        <taxon>Coprinopsis</taxon>
    </lineage>
</organism>
<evidence type="ECO:0000256" key="1">
    <source>
        <dbReference type="SAM" id="MobiDB-lite"/>
    </source>
</evidence>
<keyword evidence="3" id="KW-1185">Reference proteome</keyword>
<name>A8PGD9_COPC7</name>
<dbReference type="Proteomes" id="UP000001861">
    <property type="component" value="Unassembled WGS sequence"/>
</dbReference>
<reference evidence="2 3" key="1">
    <citation type="journal article" date="2010" name="Proc. Natl. Acad. Sci. U.S.A.">
        <title>Insights into evolution of multicellular fungi from the assembled chromosomes of the mushroom Coprinopsis cinerea (Coprinus cinereus).</title>
        <authorList>
            <person name="Stajich J.E."/>
            <person name="Wilke S.K."/>
            <person name="Ahren D."/>
            <person name="Au C.H."/>
            <person name="Birren B.W."/>
            <person name="Borodovsky M."/>
            <person name="Burns C."/>
            <person name="Canback B."/>
            <person name="Casselton L.A."/>
            <person name="Cheng C.K."/>
            <person name="Deng J."/>
            <person name="Dietrich F.S."/>
            <person name="Fargo D.C."/>
            <person name="Farman M.L."/>
            <person name="Gathman A.C."/>
            <person name="Goldberg J."/>
            <person name="Guigo R."/>
            <person name="Hoegger P.J."/>
            <person name="Hooker J.B."/>
            <person name="Huggins A."/>
            <person name="James T.Y."/>
            <person name="Kamada T."/>
            <person name="Kilaru S."/>
            <person name="Kodira C."/>
            <person name="Kues U."/>
            <person name="Kupfer D."/>
            <person name="Kwan H.S."/>
            <person name="Lomsadze A."/>
            <person name="Li W."/>
            <person name="Lilly W.W."/>
            <person name="Ma L.J."/>
            <person name="Mackey A.J."/>
            <person name="Manning G."/>
            <person name="Martin F."/>
            <person name="Muraguchi H."/>
            <person name="Natvig D.O."/>
            <person name="Palmerini H."/>
            <person name="Ramesh M.A."/>
            <person name="Rehmeyer C.J."/>
            <person name="Roe B.A."/>
            <person name="Shenoy N."/>
            <person name="Stanke M."/>
            <person name="Ter-Hovhannisyan V."/>
            <person name="Tunlid A."/>
            <person name="Velagapudi R."/>
            <person name="Vision T.J."/>
            <person name="Zeng Q."/>
            <person name="Zolan M.E."/>
            <person name="Pukkila P.J."/>
        </authorList>
    </citation>
    <scope>NUCLEOTIDE SEQUENCE [LARGE SCALE GENOMIC DNA]</scope>
    <source>
        <strain evidence="3">Okayama-7 / 130 / ATCC MYA-4618 / FGSC 9003</strain>
    </source>
</reference>